<dbReference type="EMBL" id="OD567209">
    <property type="protein sequence ID" value="CAD7445318.1"/>
    <property type="molecule type" value="Genomic_DNA"/>
</dbReference>
<dbReference type="AlphaFoldDB" id="A0A7R9I3L4"/>
<protein>
    <submittedName>
        <fullName evidence="1">Uncharacterized protein</fullName>
    </submittedName>
</protein>
<organism evidence="1">
    <name type="scientific">Timema bartmani</name>
    <dbReference type="NCBI Taxonomy" id="61472"/>
    <lineage>
        <taxon>Eukaryota</taxon>
        <taxon>Metazoa</taxon>
        <taxon>Ecdysozoa</taxon>
        <taxon>Arthropoda</taxon>
        <taxon>Hexapoda</taxon>
        <taxon>Insecta</taxon>
        <taxon>Pterygota</taxon>
        <taxon>Neoptera</taxon>
        <taxon>Polyneoptera</taxon>
        <taxon>Phasmatodea</taxon>
        <taxon>Timematodea</taxon>
        <taxon>Timematoidea</taxon>
        <taxon>Timematidae</taxon>
        <taxon>Timema</taxon>
    </lineage>
</organism>
<accession>A0A7R9I3L4</accession>
<reference evidence="1" key="1">
    <citation type="submission" date="2020-11" db="EMBL/GenBank/DDBJ databases">
        <authorList>
            <person name="Tran Van P."/>
        </authorList>
    </citation>
    <scope>NUCLEOTIDE SEQUENCE</scope>
</reference>
<sequence length="272" mass="31206">MRSLALFVNMATKRKAVIQDTEILAIFIDSSSESDQFVSDYKSSDSELVNNEIEQELYSSESISLRKTSFRFMRRKQIKNNKREKMENCKDTQIGTCKRYNIKDKTQEKDIGCGYIVIVLILFSSETERSEKGVAADIDKASVNTSDSYRDRINLEDQDNPPQPLDIYAGVPGLKSPPPCPPHLSSDSKLKLMLSNNYYKSSSNFVIEKKNQSTDLREKILKPQFHRRGVWNYPSISKNKKSEKINFLKISSKDLVTNSFNIIHLMEILNIP</sequence>
<gene>
    <name evidence="1" type="ORF">TBIB3V08_LOCUS7672</name>
</gene>
<proteinExistence type="predicted"/>
<name>A0A7R9I3L4_9NEOP</name>
<evidence type="ECO:0000313" key="1">
    <source>
        <dbReference type="EMBL" id="CAD7445318.1"/>
    </source>
</evidence>